<evidence type="ECO:0000313" key="1">
    <source>
        <dbReference type="EMBL" id="EHI58699.1"/>
    </source>
</evidence>
<dbReference type="Gene3D" id="1.25.40.10">
    <property type="entry name" value="Tetratricopeptide repeat domain"/>
    <property type="match status" value="2"/>
</dbReference>
<keyword evidence="2" id="KW-1185">Reference proteome</keyword>
<dbReference type="InterPro" id="IPR011990">
    <property type="entry name" value="TPR-like_helical_dom_sf"/>
</dbReference>
<accession>G5IIR4</accession>
<dbReference type="PATRIC" id="fig|742737.3.peg.3370"/>
<gene>
    <name evidence="1" type="ORF">HMPREF9473_03392</name>
</gene>
<dbReference type="HOGENOM" id="CLU_435317_0_0_9"/>
<reference evidence="1 2" key="1">
    <citation type="submission" date="2011-08" db="EMBL/GenBank/DDBJ databases">
        <title>The Genome Sequence of Clostridium hathewayi WAL-18680.</title>
        <authorList>
            <consortium name="The Broad Institute Genome Sequencing Platform"/>
            <person name="Earl A."/>
            <person name="Ward D."/>
            <person name="Feldgarden M."/>
            <person name="Gevers D."/>
            <person name="Finegold S.M."/>
            <person name="Summanen P.H."/>
            <person name="Molitoris D.R."/>
            <person name="Song M."/>
            <person name="Daigneault M."/>
            <person name="Allen-Vercoe E."/>
            <person name="Young S.K."/>
            <person name="Zeng Q."/>
            <person name="Gargeya S."/>
            <person name="Fitzgerald M."/>
            <person name="Haas B."/>
            <person name="Abouelleil A."/>
            <person name="Alvarado L."/>
            <person name="Arachchi H.M."/>
            <person name="Berlin A."/>
            <person name="Brown A."/>
            <person name="Chapman S.B."/>
            <person name="Chen Z."/>
            <person name="Dunbar C."/>
            <person name="Freedman E."/>
            <person name="Gearin G."/>
            <person name="Gellesch M."/>
            <person name="Goldberg J."/>
            <person name="Griggs A."/>
            <person name="Gujja S."/>
            <person name="Heiman D."/>
            <person name="Howarth C."/>
            <person name="Larson L."/>
            <person name="Lui A."/>
            <person name="MacDonald P.J.P."/>
            <person name="Montmayeur A."/>
            <person name="Murphy C."/>
            <person name="Neiman D."/>
            <person name="Pearson M."/>
            <person name="Priest M."/>
            <person name="Roberts A."/>
            <person name="Saif S."/>
            <person name="Shea T."/>
            <person name="Shenoy N."/>
            <person name="Sisk P."/>
            <person name="Stolte C."/>
            <person name="Sykes S."/>
            <person name="Wortman J."/>
            <person name="Nusbaum C."/>
            <person name="Birren B."/>
        </authorList>
    </citation>
    <scope>NUCLEOTIDE SEQUENCE [LARGE SCALE GENOMIC DNA]</scope>
    <source>
        <strain evidence="1 2">WAL-18680</strain>
    </source>
</reference>
<proteinExistence type="predicted"/>
<comment type="caution">
    <text evidence="1">The sequence shown here is derived from an EMBL/GenBank/DDBJ whole genome shotgun (WGS) entry which is preliminary data.</text>
</comment>
<sequence>MAVPGIVSLATHKLKVGNLDESIRYNKLAVKCFQRMHELLQSASCSDEMKRVCLEERNSNLSTVYINLGVACYYQDDLKNAKEYLTQANEWGEIQNKPEILALSRFTLARIDYKQDKDYDKYLSALSSCAQYVRKAGRLEYIMDILLEKCSTQLSIGEYSLAKECLTEVSQYNKNIGSHSAAERIERLEALYLIRRGQMLDIFTQDHAQEEEGIAIPDFIWDTMPESKWRRLVIQQEFVGNREYLPALWAEGCRNYASNSNWARLMDIARCCYDAACEAHNSSVQSLALYYMGCAEVECANFLEGEKYFQEVRSLGSEASLLYFGWSCIELARLCVRKAELQEAEVNYTKAKEALIANQDIQQTIYALTNYIMALYQHGYHKEAVQHAKESIQIVEKFGDSKNQEELLGYLKILNDKYNTDNRKKVSKSSLDGRCCGKRYPEDKKEETVSDIINQHARQLSDYMKNDDLKSAGEYVKRVELLLGDYEPFNAVYNLYFALFLYHSESYHLAEALEYAKKVQGGIDYLLEPEKKEEVGRLTSEYIQMCERNFQVEETQNVEEPFTELLYEAKRLYETNKFSECYSLLEQCEKKSGLSKLELGQLKGTYAHALYNEGRYRESITWYKMAMK</sequence>
<dbReference type="AlphaFoldDB" id="G5IIR4"/>
<dbReference type="SUPFAM" id="SSF48452">
    <property type="entry name" value="TPR-like"/>
    <property type="match status" value="2"/>
</dbReference>
<dbReference type="Proteomes" id="UP000005384">
    <property type="component" value="Unassembled WGS sequence"/>
</dbReference>
<protein>
    <submittedName>
        <fullName evidence="1">Uncharacterized protein</fullName>
    </submittedName>
</protein>
<organism evidence="1 2">
    <name type="scientific">Hungatella hathewayi WAL-18680</name>
    <dbReference type="NCBI Taxonomy" id="742737"/>
    <lineage>
        <taxon>Bacteria</taxon>
        <taxon>Bacillati</taxon>
        <taxon>Bacillota</taxon>
        <taxon>Clostridia</taxon>
        <taxon>Lachnospirales</taxon>
        <taxon>Lachnospiraceae</taxon>
        <taxon>Hungatella</taxon>
    </lineage>
</organism>
<name>G5IIR4_9FIRM</name>
<dbReference type="EMBL" id="ADLN01000092">
    <property type="protein sequence ID" value="EHI58699.1"/>
    <property type="molecule type" value="Genomic_DNA"/>
</dbReference>
<evidence type="ECO:0000313" key="2">
    <source>
        <dbReference type="Proteomes" id="UP000005384"/>
    </source>
</evidence>